<evidence type="ECO:0000259" key="9">
    <source>
        <dbReference type="Pfam" id="PF25577"/>
    </source>
</evidence>
<dbReference type="Pfam" id="PF25316">
    <property type="entry name" value="TAF2_3rd"/>
    <property type="match status" value="1"/>
</dbReference>
<evidence type="ECO:0000256" key="4">
    <source>
        <dbReference type="ARBA" id="ARBA00023015"/>
    </source>
</evidence>
<dbReference type="GO" id="GO:0016251">
    <property type="term" value="F:RNA polymerase II general transcription initiation factor activity"/>
    <property type="evidence" value="ECO:0007669"/>
    <property type="project" value="TreeGrafter"/>
</dbReference>
<dbReference type="Gene3D" id="1.10.390.10">
    <property type="entry name" value="Neutral Protease Domain 2"/>
    <property type="match status" value="1"/>
</dbReference>
<dbReference type="PANTHER" id="PTHR15137">
    <property type="entry name" value="TRANSCRIPTION INITIATION FACTOR TFIID"/>
    <property type="match status" value="1"/>
</dbReference>
<feature type="region of interest" description="Disordered" evidence="7">
    <location>
        <begin position="306"/>
        <end position="370"/>
    </location>
</feature>
<feature type="compositionally biased region" description="Basic and acidic residues" evidence="7">
    <location>
        <begin position="331"/>
        <end position="341"/>
    </location>
</feature>
<evidence type="ECO:0000256" key="7">
    <source>
        <dbReference type="SAM" id="MobiDB-lite"/>
    </source>
</evidence>
<dbReference type="GO" id="GO:0003682">
    <property type="term" value="F:chromatin binding"/>
    <property type="evidence" value="ECO:0007669"/>
    <property type="project" value="TreeGrafter"/>
</dbReference>
<proteinExistence type="inferred from homology"/>
<dbReference type="InterPro" id="IPR057345">
    <property type="entry name" value="Ig-like_TAF2"/>
</dbReference>
<evidence type="ECO:0000256" key="5">
    <source>
        <dbReference type="ARBA" id="ARBA00023163"/>
    </source>
</evidence>
<feature type="domain" description="Transcription initiation factor TFIID subunit 2 TPR repeats" evidence="9">
    <location>
        <begin position="902"/>
        <end position="1208"/>
    </location>
</feature>
<feature type="compositionally biased region" description="Acidic residues" evidence="7">
    <location>
        <begin position="306"/>
        <end position="317"/>
    </location>
</feature>
<dbReference type="InterPro" id="IPR037813">
    <property type="entry name" value="TAF2"/>
</dbReference>
<reference evidence="10" key="1">
    <citation type="submission" date="2020-10" db="EMBL/GenBank/DDBJ databases">
        <authorList>
            <person name="Palmer J.M."/>
        </authorList>
    </citation>
    <scope>NUCLEOTIDE SEQUENCE</scope>
    <source>
        <strain evidence="10">UCD 2041</strain>
    </source>
</reference>
<dbReference type="Gene3D" id="2.60.40.1730">
    <property type="entry name" value="tricorn interacting facor f3 domain"/>
    <property type="match status" value="1"/>
</dbReference>
<dbReference type="PANTHER" id="PTHR15137:SF9">
    <property type="entry name" value="TRANSCRIPTION INITIATION FACTOR TFIID SUBUNIT 2"/>
    <property type="match status" value="1"/>
</dbReference>
<organism evidence="10 11">
    <name type="scientific">Dekkera bruxellensis</name>
    <name type="common">Brettanomyces custersii</name>
    <dbReference type="NCBI Taxonomy" id="5007"/>
    <lineage>
        <taxon>Eukaryota</taxon>
        <taxon>Fungi</taxon>
        <taxon>Dikarya</taxon>
        <taxon>Ascomycota</taxon>
        <taxon>Saccharomycotina</taxon>
        <taxon>Pichiomycetes</taxon>
        <taxon>Pichiales</taxon>
        <taxon>Pichiaceae</taxon>
        <taxon>Brettanomyces</taxon>
    </lineage>
</organism>
<dbReference type="GO" id="GO:0005669">
    <property type="term" value="C:transcription factor TFIID complex"/>
    <property type="evidence" value="ECO:0007669"/>
    <property type="project" value="InterPro"/>
</dbReference>
<evidence type="ECO:0000259" key="8">
    <source>
        <dbReference type="Pfam" id="PF25316"/>
    </source>
</evidence>
<dbReference type="GeneID" id="64572261"/>
<evidence type="ECO:0000256" key="6">
    <source>
        <dbReference type="ARBA" id="ARBA00023242"/>
    </source>
</evidence>
<dbReference type="GO" id="GO:0006367">
    <property type="term" value="P:transcription initiation at RNA polymerase II promoter"/>
    <property type="evidence" value="ECO:0007669"/>
    <property type="project" value="TreeGrafter"/>
</dbReference>
<keyword evidence="6" id="KW-0539">Nucleus</keyword>
<gene>
    <name evidence="10" type="ORF">BRETT_000336</name>
</gene>
<evidence type="ECO:0000313" key="11">
    <source>
        <dbReference type="Proteomes" id="UP000663131"/>
    </source>
</evidence>
<evidence type="ECO:0000256" key="2">
    <source>
        <dbReference type="ARBA" id="ARBA00010937"/>
    </source>
</evidence>
<keyword evidence="4" id="KW-0805">Transcription regulation</keyword>
<dbReference type="SUPFAM" id="SSF55486">
    <property type="entry name" value="Metalloproteases ('zincins'), catalytic domain"/>
    <property type="match status" value="1"/>
</dbReference>
<dbReference type="OrthoDB" id="308861at2759"/>
<dbReference type="InterPro" id="IPR057991">
    <property type="entry name" value="TPR_TAF2_C"/>
</dbReference>
<dbReference type="CDD" id="cd09839">
    <property type="entry name" value="M1_like_TAF2"/>
    <property type="match status" value="1"/>
</dbReference>
<reference evidence="10" key="2">
    <citation type="journal article" name="BMC Genomics">
        <title>New genome assemblies reveal patterns of domestication and adaptation across Brettanomyces (Dekkera) species.</title>
        <authorList>
            <person name="Roach M.J."/>
            <person name="Borneman A.R."/>
        </authorList>
    </citation>
    <scope>NUCLEOTIDE SEQUENCE</scope>
    <source>
        <strain evidence="10">UCD 2041</strain>
    </source>
</reference>
<dbReference type="InterPro" id="IPR027268">
    <property type="entry name" value="Peptidase_M4/M1_CTD_sf"/>
</dbReference>
<dbReference type="EMBL" id="CP063136">
    <property type="protein sequence ID" value="QOU20626.1"/>
    <property type="molecule type" value="Genomic_DNA"/>
</dbReference>
<name>A0A871R5R5_DEKBR</name>
<feature type="compositionally biased region" description="Basic and acidic residues" evidence="7">
    <location>
        <begin position="349"/>
        <end position="361"/>
    </location>
</feature>
<comment type="subcellular location">
    <subcellularLocation>
        <location evidence="1">Nucleus</location>
    </subcellularLocation>
</comment>
<dbReference type="KEGG" id="bbrx:BRETT_000336"/>
<sequence length="1515" mass="173692">MSIVADYPSVGSHRGLHRHHKHEVEKVPSQHFRVGYQKVTLDIDLAERTIYGETEITALPLESSLKEIKLDCRNIQIKSVIINQRRANFNYGDFSQNDEYMNDPENPVLADYKYNPYTEINSDNISISQHHLYRGKFYPLYSDQNNSDHPSAAQQRQTSELVIKIPDSINLRLQSNASRPTLSSPMGTTRSINGTPVTANSLMNSDRVYTPLNLKIIYTVKNSRNGIRFFGGRNTSIPRDRWFCYTFNNDLHTSASTWVPCIDNFNEKPAWDINIVVPKTIGDIGREKIIGTKEAEEALRQIQLEEMDEDDADVDADGESKVEVGGSKVDNGAKDEDTEKGENDEETTDKDLSADDNKPDESSDNGVDESRQIVVAVPDLVSFKETPHKVDMSKKVVNFQFYNPVSAHHLGFAIGPFEKVPLLEPSPSNGKLVPRKAFLASFADENEEPLDMSMEANSNKVPTMYYFLPGRREEVVNSTLFMYKALNFYSKEFSSFPFTSYTVVFLEDFPSDLCTFAGMTIASDKLLYGPRLIEPSFKTTDILSSALAEQYSGVNVLPKSLNDIWCTTGLAGYMSLQFLKKLYGVNMFKYMIRQKSELLCRLDINKRPMSNQHFRFPINWHLDLEFLRLKAPLILYILNQRMVRTDRSFGLSRVIPKIFLQAMSNDLAHGNCLSTSHFQHVCEKVVHHKLDGFFENWVHNPGVPRFTISQKFNKKRMFIEMSIRQTQSSTKMKRLAVENDEELTLPEMRRYVQQFKNKYFIDEADQMVTGEESFEPLPAFTGPITIRIHEADGTPYEHILYIREPYTKFDIQYNTKYRRTRRRKEGLLDDSEENKSSNSEGYLGDILMTSSEAAKWGLKEDATDESTNIAEMQSYAFEWMRFDADNEWICEKHINVSDEMQESMLQQDRDVDAQMEAVQYFGNIVRPKLHFANILLRTLLDTRYFYGVRIEAAHALARISSEDNDHIGMRYLLRAFKRCYCYNHNSASSYDEFDPKEYHPLPNDFSCYTDMLVMKSIVQSLSEVRNQDGDSPIELKKIILTIFRYNDNMDNEFDDSLFVCEMLRSLSLIIEHSKKFLPNHKVSVLDNVEATTDIGLEISREAMMEINRAVKMDGLQSSYHNCITVTAFEEKLNLCKRGLIKLRFEELIKYTHPRNDTEIRLMAFRALLLLGGLRNTAVLRLLFVTLKLEKSEYLKESLGELFVESIGSEANEGTLVDAEPSHENSQGINHVESQVRNSNGTMSSGLSIIQEESTNDIMESRKIQMARKTINGRIEILRNVIADKSGLKDILWDAVHSCLLPIGIKRDLLDAIALLYPAENSFKIKTDLPADKKVVARWNEKDVEPNKKFPVTLKREGRLTIQIPSIQLKTTFTNPVLKVKARHPEKTTSRLTLTTSNPKKLAVKMENQITVKTQERKKVLVSRMDQSLKITLRFKPGTILPGAPKRSKLHLIKQSSILPIRYLRFNLISKEIWASDVEDFGQKADNAAPMLKTESKIVTLKIPKEKLMSLSERQT</sequence>
<evidence type="ECO:0000256" key="1">
    <source>
        <dbReference type="ARBA" id="ARBA00004123"/>
    </source>
</evidence>
<dbReference type="Pfam" id="PF25577">
    <property type="entry name" value="TPR_TAF2_C"/>
    <property type="match status" value="1"/>
</dbReference>
<dbReference type="RefSeq" id="XP_041137119.1">
    <property type="nucleotide sequence ID" value="XM_041278905.1"/>
</dbReference>
<keyword evidence="5" id="KW-0804">Transcription</keyword>
<evidence type="ECO:0000256" key="3">
    <source>
        <dbReference type="ARBA" id="ARBA00017363"/>
    </source>
</evidence>
<dbReference type="SUPFAM" id="SSF63737">
    <property type="entry name" value="Leukotriene A4 hydrolase N-terminal domain"/>
    <property type="match status" value="1"/>
</dbReference>
<accession>A0A871R5R5</accession>
<feature type="region of interest" description="Disordered" evidence="7">
    <location>
        <begin position="1"/>
        <end position="24"/>
    </location>
</feature>
<feature type="region of interest" description="Disordered" evidence="7">
    <location>
        <begin position="822"/>
        <end position="842"/>
    </location>
</feature>
<feature type="domain" description="Transcription initiation factor TFIID subunit 2 Ig-like" evidence="8">
    <location>
        <begin position="702"/>
        <end position="895"/>
    </location>
</feature>
<dbReference type="InterPro" id="IPR042097">
    <property type="entry name" value="Aminopeptidase_N-like_N_sf"/>
</dbReference>
<dbReference type="GO" id="GO:0000976">
    <property type="term" value="F:transcription cis-regulatory region binding"/>
    <property type="evidence" value="ECO:0007669"/>
    <property type="project" value="TreeGrafter"/>
</dbReference>
<protein>
    <recommendedName>
        <fullName evidence="3">Transcription initiation factor TFIID subunit 2</fullName>
    </recommendedName>
</protein>
<comment type="similarity">
    <text evidence="2">Belongs to the TAF2 family.</text>
</comment>
<dbReference type="Proteomes" id="UP000663131">
    <property type="component" value="Chromosome 8"/>
</dbReference>
<evidence type="ECO:0000313" key="10">
    <source>
        <dbReference type="EMBL" id="QOU20626.1"/>
    </source>
</evidence>